<keyword evidence="3" id="KW-1185">Reference proteome</keyword>
<dbReference type="Gene3D" id="3.40.50.300">
    <property type="entry name" value="P-loop containing nucleotide triphosphate hydrolases"/>
    <property type="match status" value="1"/>
</dbReference>
<feature type="non-terminal residue" evidence="2">
    <location>
        <position position="78"/>
    </location>
</feature>
<reference evidence="2" key="1">
    <citation type="journal article" date="2020" name="Stud. Mycol.">
        <title>101 Dothideomycetes genomes: a test case for predicting lifestyles and emergence of pathogens.</title>
        <authorList>
            <person name="Haridas S."/>
            <person name="Albert R."/>
            <person name="Binder M."/>
            <person name="Bloem J."/>
            <person name="Labutti K."/>
            <person name="Salamov A."/>
            <person name="Andreopoulos B."/>
            <person name="Baker S."/>
            <person name="Barry K."/>
            <person name="Bills G."/>
            <person name="Bluhm B."/>
            <person name="Cannon C."/>
            <person name="Castanera R."/>
            <person name="Culley D."/>
            <person name="Daum C."/>
            <person name="Ezra D."/>
            <person name="Gonzalez J."/>
            <person name="Henrissat B."/>
            <person name="Kuo A."/>
            <person name="Liang C."/>
            <person name="Lipzen A."/>
            <person name="Lutzoni F."/>
            <person name="Magnuson J."/>
            <person name="Mondo S."/>
            <person name="Nolan M."/>
            <person name="Ohm R."/>
            <person name="Pangilinan J."/>
            <person name="Park H.-J."/>
            <person name="Ramirez L."/>
            <person name="Alfaro M."/>
            <person name="Sun H."/>
            <person name="Tritt A."/>
            <person name="Yoshinaga Y."/>
            <person name="Zwiers L.-H."/>
            <person name="Turgeon B."/>
            <person name="Goodwin S."/>
            <person name="Spatafora J."/>
            <person name="Crous P."/>
            <person name="Grigoriev I."/>
        </authorList>
    </citation>
    <scope>NUCLEOTIDE SEQUENCE</scope>
    <source>
        <strain evidence="2">CBS 269.34</strain>
    </source>
</reference>
<dbReference type="EMBL" id="MU004184">
    <property type="protein sequence ID" value="KAF2499113.1"/>
    <property type="molecule type" value="Genomic_DNA"/>
</dbReference>
<protein>
    <recommendedName>
        <fullName evidence="1">DEAD/DEAH-box helicase domain-containing protein</fullName>
    </recommendedName>
</protein>
<evidence type="ECO:0000313" key="2">
    <source>
        <dbReference type="EMBL" id="KAF2499113.1"/>
    </source>
</evidence>
<dbReference type="SUPFAM" id="SSF52540">
    <property type="entry name" value="P-loop containing nucleoside triphosphate hydrolases"/>
    <property type="match status" value="1"/>
</dbReference>
<dbReference type="GO" id="GO:0005524">
    <property type="term" value="F:ATP binding"/>
    <property type="evidence" value="ECO:0007669"/>
    <property type="project" value="InterPro"/>
</dbReference>
<gene>
    <name evidence="2" type="ORF">BU16DRAFT_444958</name>
</gene>
<organism evidence="2 3">
    <name type="scientific">Lophium mytilinum</name>
    <dbReference type="NCBI Taxonomy" id="390894"/>
    <lineage>
        <taxon>Eukaryota</taxon>
        <taxon>Fungi</taxon>
        <taxon>Dikarya</taxon>
        <taxon>Ascomycota</taxon>
        <taxon>Pezizomycotina</taxon>
        <taxon>Dothideomycetes</taxon>
        <taxon>Pleosporomycetidae</taxon>
        <taxon>Mytilinidiales</taxon>
        <taxon>Mytilinidiaceae</taxon>
        <taxon>Lophium</taxon>
    </lineage>
</organism>
<dbReference type="Pfam" id="PF00270">
    <property type="entry name" value="DEAD"/>
    <property type="match status" value="1"/>
</dbReference>
<dbReference type="GO" id="GO:0003676">
    <property type="term" value="F:nucleic acid binding"/>
    <property type="evidence" value="ECO:0007669"/>
    <property type="project" value="InterPro"/>
</dbReference>
<name>A0A6A6R5V5_9PEZI</name>
<dbReference type="InterPro" id="IPR027417">
    <property type="entry name" value="P-loop_NTPase"/>
</dbReference>
<evidence type="ECO:0000259" key="1">
    <source>
        <dbReference type="Pfam" id="PF00270"/>
    </source>
</evidence>
<accession>A0A6A6R5V5</accession>
<dbReference type="InterPro" id="IPR011545">
    <property type="entry name" value="DEAD/DEAH_box_helicase_dom"/>
</dbReference>
<dbReference type="OrthoDB" id="10265785at2759"/>
<dbReference type="Proteomes" id="UP000799750">
    <property type="component" value="Unassembled WGS sequence"/>
</dbReference>
<proteinExistence type="predicted"/>
<dbReference type="AlphaFoldDB" id="A0A6A6R5V5"/>
<sequence length="78" mass="8786">TAVLVLATLPQIEPMAAEISVLVMCHTRDLACQIKNEYARFSKYMPEVKTIAVYGSAPMQKDIDMHANKHQHPHIIVK</sequence>
<feature type="non-terminal residue" evidence="2">
    <location>
        <position position="1"/>
    </location>
</feature>
<feature type="domain" description="DEAD/DEAH-box helicase" evidence="1">
    <location>
        <begin position="1"/>
        <end position="77"/>
    </location>
</feature>
<evidence type="ECO:0000313" key="3">
    <source>
        <dbReference type="Proteomes" id="UP000799750"/>
    </source>
</evidence>